<sequence length="79" mass="8868">MPLGELRRLPLRLLRSFSPLPGRPLARRADAAITIVVVVLPASFPSFRKSAVARKRVRKIKVKKQGKSHIPLEHVDPNL</sequence>
<accession>Q7XNG0</accession>
<evidence type="ECO:0000313" key="2">
    <source>
        <dbReference type="Proteomes" id="UP000000763"/>
    </source>
</evidence>
<proteinExistence type="predicted"/>
<evidence type="ECO:0000313" key="1">
    <source>
        <dbReference type="EMBL" id="CAE04104.3"/>
    </source>
</evidence>
<protein>
    <submittedName>
        <fullName evidence="1">OSJNBa0096F01.13 protein</fullName>
    </submittedName>
</protein>
<reference evidence="2" key="1">
    <citation type="journal article" date="2005" name="Nature">
        <title>The map-based sequence of the rice genome.</title>
        <authorList>
            <consortium name="International rice genome sequencing project (IRGSP)"/>
            <person name="Matsumoto T."/>
            <person name="Wu J."/>
            <person name="Kanamori H."/>
            <person name="Katayose Y."/>
            <person name="Fujisawa M."/>
            <person name="Namiki N."/>
            <person name="Mizuno H."/>
            <person name="Yamamoto K."/>
            <person name="Antonio B.A."/>
            <person name="Baba T."/>
            <person name="Sakata K."/>
            <person name="Nagamura Y."/>
            <person name="Aoki H."/>
            <person name="Arikawa K."/>
            <person name="Arita K."/>
            <person name="Bito T."/>
            <person name="Chiden Y."/>
            <person name="Fujitsuka N."/>
            <person name="Fukunaka R."/>
            <person name="Hamada M."/>
            <person name="Harada C."/>
            <person name="Hayashi A."/>
            <person name="Hijishita S."/>
            <person name="Honda M."/>
            <person name="Hosokawa S."/>
            <person name="Ichikawa Y."/>
            <person name="Idonuma A."/>
            <person name="Iijima M."/>
            <person name="Ikeda M."/>
            <person name="Ikeno M."/>
            <person name="Ito K."/>
            <person name="Ito S."/>
            <person name="Ito T."/>
            <person name="Ito Y."/>
            <person name="Ito Y."/>
            <person name="Iwabuchi A."/>
            <person name="Kamiya K."/>
            <person name="Karasawa W."/>
            <person name="Kurita K."/>
            <person name="Katagiri S."/>
            <person name="Kikuta A."/>
            <person name="Kobayashi H."/>
            <person name="Kobayashi N."/>
            <person name="Machita K."/>
            <person name="Maehara T."/>
            <person name="Masukawa M."/>
            <person name="Mizubayashi T."/>
            <person name="Mukai Y."/>
            <person name="Nagasaki H."/>
            <person name="Nagata Y."/>
            <person name="Naito S."/>
            <person name="Nakashima M."/>
            <person name="Nakama Y."/>
            <person name="Nakamichi Y."/>
            <person name="Nakamura M."/>
            <person name="Meguro A."/>
            <person name="Negishi M."/>
            <person name="Ohta I."/>
            <person name="Ohta T."/>
            <person name="Okamoto M."/>
            <person name="Ono N."/>
            <person name="Saji S."/>
            <person name="Sakaguchi M."/>
            <person name="Sakai K."/>
            <person name="Shibata M."/>
            <person name="Shimokawa T."/>
            <person name="Song J."/>
            <person name="Takazaki Y."/>
            <person name="Terasawa K."/>
            <person name="Tsugane M."/>
            <person name="Tsuji K."/>
            <person name="Ueda S."/>
            <person name="Waki K."/>
            <person name="Yamagata H."/>
            <person name="Yamamoto M."/>
            <person name="Yamamoto S."/>
            <person name="Yamane H."/>
            <person name="Yoshiki S."/>
            <person name="Yoshihara R."/>
            <person name="Yukawa K."/>
            <person name="Zhong H."/>
            <person name="Yano M."/>
            <person name="Yuan Q."/>
            <person name="Ouyang S."/>
            <person name="Liu J."/>
            <person name="Jones K.M."/>
            <person name="Gansberger K."/>
            <person name="Moffat K."/>
            <person name="Hill J."/>
            <person name="Bera J."/>
            <person name="Fadrosh D."/>
            <person name="Jin S."/>
            <person name="Johri S."/>
            <person name="Kim M."/>
            <person name="Overton L."/>
            <person name="Reardon M."/>
            <person name="Tsitrin T."/>
            <person name="Vuong H."/>
            <person name="Weaver B."/>
            <person name="Ciecko A."/>
            <person name="Tallon L."/>
            <person name="Jackson J."/>
            <person name="Pai G."/>
            <person name="Aken S.V."/>
            <person name="Utterback T."/>
            <person name="Reidmuller S."/>
            <person name="Feldblyum T."/>
            <person name="Hsiao J."/>
            <person name="Zismann V."/>
            <person name="Iobst S."/>
            <person name="de Vazeille A.R."/>
            <person name="Buell C.R."/>
            <person name="Ying K."/>
            <person name="Li Y."/>
            <person name="Lu T."/>
            <person name="Huang Y."/>
            <person name="Zhao Q."/>
            <person name="Feng Q."/>
            <person name="Zhang L."/>
            <person name="Zhu J."/>
            <person name="Weng Q."/>
            <person name="Mu J."/>
            <person name="Lu Y."/>
            <person name="Fan D."/>
            <person name="Liu Y."/>
            <person name="Guan J."/>
            <person name="Zhang Y."/>
            <person name="Yu S."/>
            <person name="Liu X."/>
            <person name="Zhang Y."/>
            <person name="Hong G."/>
            <person name="Han B."/>
            <person name="Choisne N."/>
            <person name="Demange N."/>
            <person name="Orjeda G."/>
            <person name="Samain S."/>
            <person name="Cattolico L."/>
            <person name="Pelletier E."/>
            <person name="Couloux A."/>
            <person name="Segurens B."/>
            <person name="Wincker P."/>
            <person name="D'Hont A."/>
            <person name="Scarpelli C."/>
            <person name="Weissenbach J."/>
            <person name="Salanoubat M."/>
            <person name="Quetier F."/>
            <person name="Yu Y."/>
            <person name="Kim H.R."/>
            <person name="Rambo T."/>
            <person name="Currie J."/>
            <person name="Collura K."/>
            <person name="Luo M."/>
            <person name="Yang T."/>
            <person name="Ammiraju J.S.S."/>
            <person name="Engler F."/>
            <person name="Soderlund C."/>
            <person name="Wing R.A."/>
            <person name="Palmer L.E."/>
            <person name="de la Bastide M."/>
            <person name="Spiegel L."/>
            <person name="Nascimento L."/>
            <person name="Zutavern T."/>
            <person name="O'Shaughnessy A."/>
            <person name="Dike S."/>
            <person name="Dedhia N."/>
            <person name="Preston R."/>
            <person name="Balija V."/>
            <person name="McCombie W.R."/>
            <person name="Chow T."/>
            <person name="Chen H."/>
            <person name="Chung M."/>
            <person name="Chen C."/>
            <person name="Shaw J."/>
            <person name="Wu H."/>
            <person name="Hsiao K."/>
            <person name="Chao Y."/>
            <person name="Chu M."/>
            <person name="Cheng C."/>
            <person name="Hour A."/>
            <person name="Lee P."/>
            <person name="Lin S."/>
            <person name="Lin Y."/>
            <person name="Liou J."/>
            <person name="Liu S."/>
            <person name="Hsing Y."/>
            <person name="Raghuvanshi S."/>
            <person name="Mohanty A."/>
            <person name="Bharti A.K."/>
            <person name="Gaur A."/>
            <person name="Gupta V."/>
            <person name="Kumar D."/>
            <person name="Ravi V."/>
            <person name="Vij S."/>
            <person name="Kapur A."/>
            <person name="Khurana P."/>
            <person name="Khurana P."/>
            <person name="Khurana J.P."/>
            <person name="Tyagi A.K."/>
            <person name="Gaikwad K."/>
            <person name="Singh A."/>
            <person name="Dalal V."/>
            <person name="Srivastava S."/>
            <person name="Dixit A."/>
            <person name="Pal A.K."/>
            <person name="Ghazi I.A."/>
            <person name="Yadav M."/>
            <person name="Pandit A."/>
            <person name="Bhargava A."/>
            <person name="Sureshbabu K."/>
            <person name="Batra K."/>
            <person name="Sharma T.R."/>
            <person name="Mohapatra T."/>
            <person name="Singh N.K."/>
            <person name="Messing J."/>
            <person name="Nelson A.B."/>
            <person name="Fuks G."/>
            <person name="Kavchok S."/>
            <person name="Keizer G."/>
            <person name="Linton E."/>
            <person name="Llaca V."/>
            <person name="Song R."/>
            <person name="Tanyolac B."/>
            <person name="Young S."/>
            <person name="Ho-Il K."/>
            <person name="Hahn J.H."/>
            <person name="Sangsakoo G."/>
            <person name="Vanavichit A."/>
            <person name="de Mattos Luiz.A.T."/>
            <person name="Zimmer P.D."/>
            <person name="Malone G."/>
            <person name="Dellagostin O."/>
            <person name="de Oliveira A.C."/>
            <person name="Bevan M."/>
            <person name="Bancroft I."/>
            <person name="Minx P."/>
            <person name="Cordum H."/>
            <person name="Wilson R."/>
            <person name="Cheng Z."/>
            <person name="Jin W."/>
            <person name="Jiang J."/>
            <person name="Leong S.A."/>
            <person name="Iwama H."/>
            <person name="Gojobori T."/>
            <person name="Itoh T."/>
            <person name="Niimura Y."/>
            <person name="Fujii Y."/>
            <person name="Habara T."/>
            <person name="Sakai H."/>
            <person name="Sato Y."/>
            <person name="Wilson G."/>
            <person name="Kumar K."/>
            <person name="McCouch S."/>
            <person name="Juretic N."/>
            <person name="Hoen D."/>
            <person name="Wright S."/>
            <person name="Bruskiewich R."/>
            <person name="Bureau T."/>
            <person name="Miyao A."/>
            <person name="Hirochika H."/>
            <person name="Nishikawa T."/>
            <person name="Kadowaki K."/>
            <person name="Sugiura M."/>
            <person name="Burr B."/>
            <person name="Sasaki T."/>
        </authorList>
    </citation>
    <scope>NUCLEOTIDE SEQUENCE [LARGE SCALE GENOMIC DNA]</scope>
    <source>
        <strain evidence="2">cv. Nipponbare</strain>
    </source>
</reference>
<reference evidence="2" key="2">
    <citation type="journal article" date="2008" name="Nucleic Acids Res.">
        <title>The rice annotation project database (RAP-DB): 2008 update.</title>
        <authorList>
            <consortium name="The rice annotation project (RAP)"/>
        </authorList>
    </citation>
    <scope>GENOME REANNOTATION</scope>
    <source>
        <strain evidence="2">cv. Nipponbare</strain>
    </source>
</reference>
<gene>
    <name evidence="1" type="ORF">OSJNBa0096F01.13</name>
</gene>
<name>Q7XNG0_ORYSJ</name>
<organism evidence="1 2">
    <name type="scientific">Oryza sativa subsp. japonica</name>
    <name type="common">Rice</name>
    <dbReference type="NCBI Taxonomy" id="39947"/>
    <lineage>
        <taxon>Eukaryota</taxon>
        <taxon>Viridiplantae</taxon>
        <taxon>Streptophyta</taxon>
        <taxon>Embryophyta</taxon>
        <taxon>Tracheophyta</taxon>
        <taxon>Spermatophyta</taxon>
        <taxon>Magnoliopsida</taxon>
        <taxon>Liliopsida</taxon>
        <taxon>Poales</taxon>
        <taxon>Poaceae</taxon>
        <taxon>BOP clade</taxon>
        <taxon>Oryzoideae</taxon>
        <taxon>Oryzeae</taxon>
        <taxon>Oryzinae</taxon>
        <taxon>Oryza</taxon>
        <taxon>Oryza sativa</taxon>
    </lineage>
</organism>
<dbReference type="AlphaFoldDB" id="Q7XNG0"/>
<dbReference type="EMBL" id="AL662933">
    <property type="protein sequence ID" value="CAE04104.3"/>
    <property type="molecule type" value="Genomic_DNA"/>
</dbReference>
<dbReference type="Proteomes" id="UP000000763">
    <property type="component" value="Chromosome 4"/>
</dbReference>